<organism evidence="2">
    <name type="scientific">freshwater metagenome</name>
    <dbReference type="NCBI Taxonomy" id="449393"/>
    <lineage>
        <taxon>unclassified sequences</taxon>
        <taxon>metagenomes</taxon>
        <taxon>ecological metagenomes</taxon>
    </lineage>
</organism>
<feature type="region of interest" description="Disordered" evidence="1">
    <location>
        <begin position="157"/>
        <end position="181"/>
    </location>
</feature>
<dbReference type="EMBL" id="CAFBMK010000056">
    <property type="protein sequence ID" value="CAB4910951.1"/>
    <property type="molecule type" value="Genomic_DNA"/>
</dbReference>
<proteinExistence type="predicted"/>
<evidence type="ECO:0000256" key="1">
    <source>
        <dbReference type="SAM" id="MobiDB-lite"/>
    </source>
</evidence>
<dbReference type="AlphaFoldDB" id="A0A6J7GRF6"/>
<protein>
    <submittedName>
        <fullName evidence="2">Unannotated protein</fullName>
    </submittedName>
</protein>
<accession>A0A6J7GRF6</accession>
<evidence type="ECO:0000313" key="2">
    <source>
        <dbReference type="EMBL" id="CAB4910951.1"/>
    </source>
</evidence>
<sequence length="376" mass="38957">MAPTPASPHAADPIPLSPVDARLLDAPPVLALVRLDRELPTDAVRGAFLRHAPRRFTAAVDERVDPPVLLPGRGTPGFATHDLAPEALDALLGVGVPVADLARIGLGDAPALPTLCTLVHLRVPGGDALALRLSHAAGDGMSLLRMLGAIAGELDGAPDDDGRARPTAATHPGAPPAVGSAAGAGDRWLSVLPLSRACLDELDALAAERPDLSATMRRMAVLARRIALLVHAPEDGLRVRIPVDLRHRGLGIPTDAVGNHWFDALAVLRGPLAALPPAGELAATLAEAVGATAAGFVPGDVEHVADRSLRLTREVPTVPLQRGVDLVHSALPVPRWPGVRELLLAGSASFGVVDVRGSDRVPLVTPRPLPDGVREL</sequence>
<name>A0A6J7GRF6_9ZZZZ</name>
<reference evidence="2" key="1">
    <citation type="submission" date="2020-05" db="EMBL/GenBank/DDBJ databases">
        <authorList>
            <person name="Chiriac C."/>
            <person name="Salcher M."/>
            <person name="Ghai R."/>
            <person name="Kavagutti S V."/>
        </authorList>
    </citation>
    <scope>NUCLEOTIDE SEQUENCE</scope>
</reference>
<feature type="compositionally biased region" description="Low complexity" evidence="1">
    <location>
        <begin position="165"/>
        <end position="181"/>
    </location>
</feature>
<gene>
    <name evidence="2" type="ORF">UFOPK3564_01235</name>
</gene>